<evidence type="ECO:0008006" key="5">
    <source>
        <dbReference type="Google" id="ProtNLM"/>
    </source>
</evidence>
<feature type="region of interest" description="Disordered" evidence="1">
    <location>
        <begin position="119"/>
        <end position="158"/>
    </location>
</feature>
<evidence type="ECO:0000313" key="3">
    <source>
        <dbReference type="EMBL" id="CAI5737998.1"/>
    </source>
</evidence>
<gene>
    <name evidence="3" type="ORF">HBR001_LOCUS7340</name>
</gene>
<dbReference type="EMBL" id="CANTFL010001353">
    <property type="protein sequence ID" value="CAI5737998.1"/>
    <property type="molecule type" value="Genomic_DNA"/>
</dbReference>
<proteinExistence type="predicted"/>
<reference evidence="3" key="1">
    <citation type="submission" date="2022-12" db="EMBL/GenBank/DDBJ databases">
        <authorList>
            <person name="Webb A."/>
        </authorList>
    </citation>
    <scope>NUCLEOTIDE SEQUENCE</scope>
    <source>
        <strain evidence="3">Hp1</strain>
    </source>
</reference>
<organism evidence="3 4">
    <name type="scientific">Hyaloperonospora brassicae</name>
    <name type="common">Brassica downy mildew</name>
    <name type="synonym">Peronospora brassicae</name>
    <dbReference type="NCBI Taxonomy" id="162125"/>
    <lineage>
        <taxon>Eukaryota</taxon>
        <taxon>Sar</taxon>
        <taxon>Stramenopiles</taxon>
        <taxon>Oomycota</taxon>
        <taxon>Peronosporomycetes</taxon>
        <taxon>Peronosporales</taxon>
        <taxon>Peronosporaceae</taxon>
        <taxon>Hyaloperonospora</taxon>
    </lineage>
</organism>
<keyword evidence="4" id="KW-1185">Reference proteome</keyword>
<feature type="chain" id="PRO_5043773920" description="RxLR effector candidate protein" evidence="2">
    <location>
        <begin position="26"/>
        <end position="353"/>
    </location>
</feature>
<name>A0AAV0UNT6_HYABA</name>
<protein>
    <recommendedName>
        <fullName evidence="5">RxLR effector candidate protein</fullName>
    </recommendedName>
</protein>
<comment type="caution">
    <text evidence="3">The sequence shown here is derived from an EMBL/GenBank/DDBJ whole genome shotgun (WGS) entry which is preliminary data.</text>
</comment>
<accession>A0AAV0UNT6</accession>
<evidence type="ECO:0000256" key="2">
    <source>
        <dbReference type="SAM" id="SignalP"/>
    </source>
</evidence>
<dbReference type="Proteomes" id="UP001162031">
    <property type="component" value="Unassembled WGS sequence"/>
</dbReference>
<feature type="signal peptide" evidence="2">
    <location>
        <begin position="1"/>
        <end position="25"/>
    </location>
</feature>
<evidence type="ECO:0000256" key="1">
    <source>
        <dbReference type="SAM" id="MobiDB-lite"/>
    </source>
</evidence>
<dbReference type="AlphaFoldDB" id="A0AAV0UNT6"/>
<evidence type="ECO:0000313" key="4">
    <source>
        <dbReference type="Proteomes" id="UP001162031"/>
    </source>
</evidence>
<keyword evidence="2" id="KW-0732">Signal</keyword>
<sequence length="353" mass="40373">MAKCYFLLVVALVVIAGESPLRARAYSTVYRAASSDTGQLSGLDGEGRWGTDAAGEERLAEWASSLMERVGALIKRMRGRTGPNGKRTGWVDRIRAWMKGDEVLSETVSARAKNVEAAEGKDLEALQRKDPEPVRGKDLETKRAEQSPDSTRPPKWEDGQTAFEAFYGTKEASWKMALAWKGEEERVWEKKAKAWEEDLLSWKFSGLREGNQGAAGLDRGGISEMKKVHGWDERVKDKWNEVAAWYQQTAAWEVRHKFLTKMVAHEELRVYKHDIAACLPELEEMNEKGLTLDEYEKKLELDPKLVEELRAKARTLAEAYKYELGYRKYVYYQMLHTNGLRWLHGFVADLRHV</sequence>